<dbReference type="PANTHER" id="PTHR34293">
    <property type="entry name" value="HTH-TYPE TRANSCRIPTIONAL REGULATOR TRMBL2"/>
    <property type="match status" value="1"/>
</dbReference>
<evidence type="ECO:0000313" key="2">
    <source>
        <dbReference type="EMBL" id="OGD67342.1"/>
    </source>
</evidence>
<dbReference type="PANTHER" id="PTHR34293:SF1">
    <property type="entry name" value="HTH-TYPE TRANSCRIPTIONAL REGULATOR TRMBL2"/>
    <property type="match status" value="1"/>
</dbReference>
<dbReference type="Proteomes" id="UP000179003">
    <property type="component" value="Unassembled WGS sequence"/>
</dbReference>
<dbReference type="EMBL" id="MFAE01000006">
    <property type="protein sequence ID" value="OGD67342.1"/>
    <property type="molecule type" value="Genomic_DNA"/>
</dbReference>
<name>A0A1F5EIV9_9BACT</name>
<evidence type="ECO:0000259" key="1">
    <source>
        <dbReference type="Pfam" id="PF01978"/>
    </source>
</evidence>
<evidence type="ECO:0000313" key="3">
    <source>
        <dbReference type="Proteomes" id="UP000179003"/>
    </source>
</evidence>
<reference evidence="2 3" key="1">
    <citation type="journal article" date="2016" name="Nat. Commun.">
        <title>Thousands of microbial genomes shed light on interconnected biogeochemical processes in an aquifer system.</title>
        <authorList>
            <person name="Anantharaman K."/>
            <person name="Brown C.T."/>
            <person name="Hug L.A."/>
            <person name="Sharon I."/>
            <person name="Castelle C.J."/>
            <person name="Probst A.J."/>
            <person name="Thomas B.C."/>
            <person name="Singh A."/>
            <person name="Wilkins M.J."/>
            <person name="Karaoz U."/>
            <person name="Brodie E.L."/>
            <person name="Williams K.H."/>
            <person name="Hubbard S.S."/>
            <person name="Banfield J.F."/>
        </authorList>
    </citation>
    <scope>NUCLEOTIDE SEQUENCE [LARGE SCALE GENOMIC DNA]</scope>
</reference>
<dbReference type="Pfam" id="PF01978">
    <property type="entry name" value="TrmB"/>
    <property type="match status" value="1"/>
</dbReference>
<dbReference type="STRING" id="1797582.A2442_01075"/>
<dbReference type="InterPro" id="IPR051797">
    <property type="entry name" value="TrmB-like"/>
</dbReference>
<dbReference type="InterPro" id="IPR002831">
    <property type="entry name" value="Tscrpt_reg_TrmB_N"/>
</dbReference>
<gene>
    <name evidence="2" type="ORF">A2442_01075</name>
</gene>
<dbReference type="Gene3D" id="1.10.10.10">
    <property type="entry name" value="Winged helix-like DNA-binding domain superfamily/Winged helix DNA-binding domain"/>
    <property type="match status" value="1"/>
</dbReference>
<accession>A0A1F5EIV9</accession>
<feature type="domain" description="Transcription regulator TrmB N-terminal" evidence="1">
    <location>
        <begin position="7"/>
        <end position="74"/>
    </location>
</feature>
<protein>
    <recommendedName>
        <fullName evidence="1">Transcription regulator TrmB N-terminal domain-containing protein</fullName>
    </recommendedName>
</protein>
<organism evidence="2 3">
    <name type="scientific">Candidatus Campbellbacteria bacterium RIFOXYC2_FULL_35_25</name>
    <dbReference type="NCBI Taxonomy" id="1797582"/>
    <lineage>
        <taxon>Bacteria</taxon>
        <taxon>Candidatus Campbelliibacteriota</taxon>
    </lineage>
</organism>
<comment type="caution">
    <text evidence="2">The sequence shown here is derived from an EMBL/GenBank/DDBJ whole genome shotgun (WGS) entry which is preliminary data.</text>
</comment>
<sequence>MKLEEALKEIGLNEKEAKIYLAVLEIGRGTVQSISQKAETKRPNTYVVLEDLRKKGLVSLINESEKVTYTAESPKKILEAQQKKEKIMKENLPELLAIFNTQKEKPKVRFYESEDRLVDLYDDIFKSKKVDIFGSINSISASILDKIWWSLEKVRKNKIEVREVLQADKESIDYAKKYSSENHKIKIAPESVIFPSDNILYENKLVIFSYKDIPMAVVIESDDVATTYKSMFEIMWGNLE</sequence>
<dbReference type="SUPFAM" id="SSF46785">
    <property type="entry name" value="Winged helix' DNA-binding domain"/>
    <property type="match status" value="1"/>
</dbReference>
<dbReference type="InterPro" id="IPR036390">
    <property type="entry name" value="WH_DNA-bd_sf"/>
</dbReference>
<dbReference type="InterPro" id="IPR036388">
    <property type="entry name" value="WH-like_DNA-bd_sf"/>
</dbReference>
<dbReference type="AlphaFoldDB" id="A0A1F5EIV9"/>
<proteinExistence type="predicted"/>